<sequence>MATLKTPIAPVPTASDFLDIVLSKTQRKTPTVVHPGWKITRIRSFYMRKVMFTKDAFAEKLDAILKEFPIMDNLHPFVSSLLNVLYDKNHYKLALGQLNTAKHLIEQVSKDYIRLVKFGDSLYRCKQLKRAALGRMATIMKRQKDPLAYLEQVRQHMSRLPPIDPSTRTLLICGYPNVGKSSFINKVTRSDVDVKPYAFTTKSLFAGHMDYKYLRWQVIDTPGILDHPLEEMNTIEMQSITALAHLRAAVLYFMDLSEQCGYTVEAQVQLFNSIKPLFANKPCILAINKVDAKRLSDLEPERAALVQSIIDESDGKVKLAELSTYTDE</sequence>
<dbReference type="Proteomes" id="UP000242770">
    <property type="component" value="Unassembled WGS sequence"/>
</dbReference>
<dbReference type="Pfam" id="PF06858">
    <property type="entry name" value="NOG1"/>
    <property type="match status" value="1"/>
</dbReference>
<dbReference type="InterPro" id="IPR006073">
    <property type="entry name" value="GTP-bd"/>
</dbReference>
<dbReference type="CDD" id="cd01897">
    <property type="entry name" value="NOG"/>
    <property type="match status" value="1"/>
</dbReference>
<evidence type="ECO:0000256" key="2">
    <source>
        <dbReference type="ARBA" id="ARBA00023134"/>
    </source>
</evidence>
<gene>
    <name evidence="4" type="primary">SSCI30390.1</name>
</gene>
<evidence type="ECO:0000313" key="4">
    <source>
        <dbReference type="EMBL" id="CDR99871.1"/>
    </source>
</evidence>
<dbReference type="PRINTS" id="PR00326">
    <property type="entry name" value="GTP1OBG"/>
</dbReference>
<dbReference type="InterPro" id="IPR031167">
    <property type="entry name" value="G_OBG"/>
</dbReference>
<dbReference type="STRING" id="49012.A0A0F7RT43"/>
<evidence type="ECO:0000313" key="5">
    <source>
        <dbReference type="Proteomes" id="UP000242770"/>
    </source>
</evidence>
<keyword evidence="5" id="KW-1185">Reference proteome</keyword>
<feature type="non-terminal residue" evidence="4">
    <location>
        <position position="328"/>
    </location>
</feature>
<dbReference type="InterPro" id="IPR010674">
    <property type="entry name" value="NOG1_Rossman_fold_dom"/>
</dbReference>
<dbReference type="PANTHER" id="PTHR45759">
    <property type="entry name" value="NUCLEOLAR GTP-BINDING PROTEIN 1"/>
    <property type="match status" value="1"/>
</dbReference>
<feature type="domain" description="OBG-type G" evidence="3">
    <location>
        <begin position="168"/>
        <end position="328"/>
    </location>
</feature>
<keyword evidence="1" id="KW-0547">Nucleotide-binding</keyword>
<dbReference type="Gene3D" id="3.40.50.300">
    <property type="entry name" value="P-loop containing nucleotide triphosphate hydrolases"/>
    <property type="match status" value="1"/>
</dbReference>
<dbReference type="Pfam" id="PF17835">
    <property type="entry name" value="NOG1_N"/>
    <property type="match status" value="1"/>
</dbReference>
<dbReference type="Gene3D" id="1.20.120.1190">
    <property type="match status" value="1"/>
</dbReference>
<evidence type="ECO:0000256" key="1">
    <source>
        <dbReference type="ARBA" id="ARBA00022741"/>
    </source>
</evidence>
<dbReference type="SUPFAM" id="SSF52540">
    <property type="entry name" value="P-loop containing nucleoside triphosphate hydrolases"/>
    <property type="match status" value="1"/>
</dbReference>
<dbReference type="FunFam" id="1.20.120.1190:FF:000001">
    <property type="entry name" value="Nucleolar GTP-binding protein 1"/>
    <property type="match status" value="1"/>
</dbReference>
<accession>A0A0F7RT43</accession>
<dbReference type="InterPro" id="IPR027417">
    <property type="entry name" value="P-loop_NTPase"/>
</dbReference>
<dbReference type="PROSITE" id="PS51710">
    <property type="entry name" value="G_OBG"/>
    <property type="match status" value="1"/>
</dbReference>
<dbReference type="GO" id="GO:0005525">
    <property type="term" value="F:GTP binding"/>
    <property type="evidence" value="ECO:0007669"/>
    <property type="project" value="UniProtKB-KW"/>
</dbReference>
<reference evidence="5" key="1">
    <citation type="submission" date="2014-06" db="EMBL/GenBank/DDBJ databases">
        <authorList>
            <person name="Berkman P.J."/>
        </authorList>
    </citation>
    <scope>NUCLEOTIDE SEQUENCE [LARGE SCALE GENOMIC DNA]</scope>
</reference>
<protein>
    <recommendedName>
        <fullName evidence="3">OBG-type G domain-containing protein</fullName>
    </recommendedName>
</protein>
<name>A0A0F7RT43_9BASI</name>
<keyword evidence="2" id="KW-0342">GTP-binding</keyword>
<dbReference type="AlphaFoldDB" id="A0A0F7RT43"/>
<evidence type="ECO:0000259" key="3">
    <source>
        <dbReference type="PROSITE" id="PS51710"/>
    </source>
</evidence>
<dbReference type="EMBL" id="CCFA01001651">
    <property type="protein sequence ID" value="CDR99871.1"/>
    <property type="molecule type" value="Genomic_DNA"/>
</dbReference>
<proteinExistence type="predicted"/>
<dbReference type="InterPro" id="IPR041623">
    <property type="entry name" value="NOG1_N"/>
</dbReference>
<organism evidence="4 5">
    <name type="scientific">Sporisorium scitamineum</name>
    <dbReference type="NCBI Taxonomy" id="49012"/>
    <lineage>
        <taxon>Eukaryota</taxon>
        <taxon>Fungi</taxon>
        <taxon>Dikarya</taxon>
        <taxon>Basidiomycota</taxon>
        <taxon>Ustilaginomycotina</taxon>
        <taxon>Ustilaginomycetes</taxon>
        <taxon>Ustilaginales</taxon>
        <taxon>Ustilaginaceae</taxon>
        <taxon>Sporisorium</taxon>
    </lineage>
</organism>